<dbReference type="EMBL" id="BAABHF010000096">
    <property type="protein sequence ID" value="GAA4522778.1"/>
    <property type="molecule type" value="Genomic_DNA"/>
</dbReference>
<accession>A0ABP8R9M9</accession>
<proteinExistence type="predicted"/>
<feature type="transmembrane region" description="Helical" evidence="2">
    <location>
        <begin position="166"/>
        <end position="184"/>
    </location>
</feature>
<gene>
    <name evidence="3" type="ORF">GCM10023191_102180</name>
</gene>
<comment type="caution">
    <text evidence="3">The sequence shown here is derived from an EMBL/GenBank/DDBJ whole genome shotgun (WGS) entry which is preliminary data.</text>
</comment>
<organism evidence="3 4">
    <name type="scientific">Actinoallomurus oryzae</name>
    <dbReference type="NCBI Taxonomy" id="502180"/>
    <lineage>
        <taxon>Bacteria</taxon>
        <taxon>Bacillati</taxon>
        <taxon>Actinomycetota</taxon>
        <taxon>Actinomycetes</taxon>
        <taxon>Streptosporangiales</taxon>
        <taxon>Thermomonosporaceae</taxon>
        <taxon>Actinoallomurus</taxon>
    </lineage>
</organism>
<feature type="transmembrane region" description="Helical" evidence="2">
    <location>
        <begin position="44"/>
        <end position="63"/>
    </location>
</feature>
<reference evidence="4" key="1">
    <citation type="journal article" date="2019" name="Int. J. Syst. Evol. Microbiol.">
        <title>The Global Catalogue of Microorganisms (GCM) 10K type strain sequencing project: providing services to taxonomists for standard genome sequencing and annotation.</title>
        <authorList>
            <consortium name="The Broad Institute Genomics Platform"/>
            <consortium name="The Broad Institute Genome Sequencing Center for Infectious Disease"/>
            <person name="Wu L."/>
            <person name="Ma J."/>
        </authorList>
    </citation>
    <scope>NUCLEOTIDE SEQUENCE [LARGE SCALE GENOMIC DNA]</scope>
    <source>
        <strain evidence="4">JCM 17933</strain>
    </source>
</reference>
<dbReference type="RefSeq" id="WP_345475921.1">
    <property type="nucleotide sequence ID" value="NZ_BAABHF010000096.1"/>
</dbReference>
<name>A0ABP8R9M9_9ACTN</name>
<keyword evidence="2" id="KW-0812">Transmembrane</keyword>
<sequence length="285" mass="31848">MAELPVEGPNTAAQDFSEARFRIHETNRDIHNAEMGRRHTRTTLVSIGTIVVLAVLALNLLHIPRRSPMRLDTAVLTAIDIVTIVGGIVSFYLGRRFLARKTKEIAELRLLLAKHREAERDAKSRIPAGGAARVLWAYHSDVMSTIEEYRDHALGYRKIHNRFQTVIIIGSLLTSAITTAAVKYAGLEWAAVGISFTVGVSAGMTGYFKFRERSMNLQQAADQLEHEHKAVELGIRAYRKLGEEERLVKFAEAAEDIKDDQRKREQQLEQPPEARSNAANTATPA</sequence>
<keyword evidence="2" id="KW-0472">Membrane</keyword>
<protein>
    <recommendedName>
        <fullName evidence="5">DUF4231 domain-containing protein</fullName>
    </recommendedName>
</protein>
<evidence type="ECO:0000256" key="2">
    <source>
        <dbReference type="SAM" id="Phobius"/>
    </source>
</evidence>
<evidence type="ECO:0000313" key="3">
    <source>
        <dbReference type="EMBL" id="GAA4522778.1"/>
    </source>
</evidence>
<dbReference type="Proteomes" id="UP001500503">
    <property type="component" value="Unassembled WGS sequence"/>
</dbReference>
<feature type="region of interest" description="Disordered" evidence="1">
    <location>
        <begin position="258"/>
        <end position="285"/>
    </location>
</feature>
<evidence type="ECO:0000256" key="1">
    <source>
        <dbReference type="SAM" id="MobiDB-lite"/>
    </source>
</evidence>
<feature type="transmembrane region" description="Helical" evidence="2">
    <location>
        <begin position="190"/>
        <end position="208"/>
    </location>
</feature>
<feature type="compositionally biased region" description="Basic and acidic residues" evidence="1">
    <location>
        <begin position="258"/>
        <end position="267"/>
    </location>
</feature>
<evidence type="ECO:0008006" key="5">
    <source>
        <dbReference type="Google" id="ProtNLM"/>
    </source>
</evidence>
<evidence type="ECO:0000313" key="4">
    <source>
        <dbReference type="Proteomes" id="UP001500503"/>
    </source>
</evidence>
<keyword evidence="2" id="KW-1133">Transmembrane helix</keyword>
<keyword evidence="4" id="KW-1185">Reference proteome</keyword>
<dbReference type="NCBIfam" id="NF033634">
    <property type="entry name" value="SLATT_1"/>
    <property type="match status" value="1"/>
</dbReference>
<feature type="transmembrane region" description="Helical" evidence="2">
    <location>
        <begin position="75"/>
        <end position="93"/>
    </location>
</feature>